<reference evidence="2" key="2">
    <citation type="journal article" date="2017" name="Nat. Plants">
        <title>The Aegilops tauschii genome reveals multiple impacts of transposons.</title>
        <authorList>
            <person name="Zhao G."/>
            <person name="Zou C."/>
            <person name="Li K."/>
            <person name="Wang K."/>
            <person name="Li T."/>
            <person name="Gao L."/>
            <person name="Zhang X."/>
            <person name="Wang H."/>
            <person name="Yang Z."/>
            <person name="Liu X."/>
            <person name="Jiang W."/>
            <person name="Mao L."/>
            <person name="Kong X."/>
            <person name="Jiao Y."/>
            <person name="Jia J."/>
        </authorList>
    </citation>
    <scope>NUCLEOTIDE SEQUENCE [LARGE SCALE GENOMIC DNA]</scope>
    <source>
        <strain evidence="2">cv. AL8/78</strain>
    </source>
</reference>
<proteinExistence type="predicted"/>
<dbReference type="Gramene" id="AET1Gv20058000.1">
    <property type="protein sequence ID" value="AET1Gv20058000.1"/>
    <property type="gene ID" value="AET1Gv20058000"/>
</dbReference>
<evidence type="ECO:0000313" key="1">
    <source>
        <dbReference type="EnsemblPlants" id="AET1Gv20058000.1"/>
    </source>
</evidence>
<name>A0A452XLY2_AEGTS</name>
<reference evidence="1" key="3">
    <citation type="journal article" date="2017" name="Nature">
        <title>Genome sequence of the progenitor of the wheat D genome Aegilops tauschii.</title>
        <authorList>
            <person name="Luo M.C."/>
            <person name="Gu Y.Q."/>
            <person name="Puiu D."/>
            <person name="Wang H."/>
            <person name="Twardziok S.O."/>
            <person name="Deal K.R."/>
            <person name="Huo N."/>
            <person name="Zhu T."/>
            <person name="Wang L."/>
            <person name="Wang Y."/>
            <person name="McGuire P.E."/>
            <person name="Liu S."/>
            <person name="Long H."/>
            <person name="Ramasamy R.K."/>
            <person name="Rodriguez J.C."/>
            <person name="Van S.L."/>
            <person name="Yuan L."/>
            <person name="Wang Z."/>
            <person name="Xia Z."/>
            <person name="Xiao L."/>
            <person name="Anderson O.D."/>
            <person name="Ouyang S."/>
            <person name="Liang Y."/>
            <person name="Zimin A.V."/>
            <person name="Pertea G."/>
            <person name="Qi P."/>
            <person name="Bennetzen J.L."/>
            <person name="Dai X."/>
            <person name="Dawson M.W."/>
            <person name="Muller H.G."/>
            <person name="Kugler K."/>
            <person name="Rivarola-Duarte L."/>
            <person name="Spannagl M."/>
            <person name="Mayer K.F.X."/>
            <person name="Lu F.H."/>
            <person name="Bevan M.W."/>
            <person name="Leroy P."/>
            <person name="Li P."/>
            <person name="You F.M."/>
            <person name="Sun Q."/>
            <person name="Liu Z."/>
            <person name="Lyons E."/>
            <person name="Wicker T."/>
            <person name="Salzberg S.L."/>
            <person name="Devos K.M."/>
            <person name="Dvorak J."/>
        </authorList>
    </citation>
    <scope>NUCLEOTIDE SEQUENCE [LARGE SCALE GENOMIC DNA]</scope>
    <source>
        <strain evidence="1">cv. AL8/78</strain>
    </source>
</reference>
<dbReference type="Proteomes" id="UP000015105">
    <property type="component" value="Chromosome 1D"/>
</dbReference>
<organism evidence="1 2">
    <name type="scientific">Aegilops tauschii subsp. strangulata</name>
    <name type="common">Goatgrass</name>
    <dbReference type="NCBI Taxonomy" id="200361"/>
    <lineage>
        <taxon>Eukaryota</taxon>
        <taxon>Viridiplantae</taxon>
        <taxon>Streptophyta</taxon>
        <taxon>Embryophyta</taxon>
        <taxon>Tracheophyta</taxon>
        <taxon>Spermatophyta</taxon>
        <taxon>Magnoliopsida</taxon>
        <taxon>Liliopsida</taxon>
        <taxon>Poales</taxon>
        <taxon>Poaceae</taxon>
        <taxon>BOP clade</taxon>
        <taxon>Pooideae</taxon>
        <taxon>Triticodae</taxon>
        <taxon>Triticeae</taxon>
        <taxon>Triticinae</taxon>
        <taxon>Aegilops</taxon>
    </lineage>
</organism>
<sequence length="95" mass="9916">MRTRLGLKSRVTGAPAGRTTMSASGLSFRMISLASLMDFPTTSGHAFVSSTKRPPAAVASGGHAFREEASSSIRHADGICVCDPTHLQLDGPRAC</sequence>
<dbReference type="AlphaFoldDB" id="A0A452XLY2"/>
<evidence type="ECO:0000313" key="2">
    <source>
        <dbReference type="Proteomes" id="UP000015105"/>
    </source>
</evidence>
<reference evidence="1" key="4">
    <citation type="submission" date="2019-03" db="UniProtKB">
        <authorList>
            <consortium name="EnsemblPlants"/>
        </authorList>
    </citation>
    <scope>IDENTIFICATION</scope>
</reference>
<reference evidence="2" key="1">
    <citation type="journal article" date="2014" name="Science">
        <title>Ancient hybridizations among the ancestral genomes of bread wheat.</title>
        <authorList>
            <consortium name="International Wheat Genome Sequencing Consortium,"/>
            <person name="Marcussen T."/>
            <person name="Sandve S.R."/>
            <person name="Heier L."/>
            <person name="Spannagl M."/>
            <person name="Pfeifer M."/>
            <person name="Jakobsen K.S."/>
            <person name="Wulff B.B."/>
            <person name="Steuernagel B."/>
            <person name="Mayer K.F."/>
            <person name="Olsen O.A."/>
        </authorList>
    </citation>
    <scope>NUCLEOTIDE SEQUENCE [LARGE SCALE GENOMIC DNA]</scope>
    <source>
        <strain evidence="2">cv. AL8/78</strain>
    </source>
</reference>
<accession>A0A452XLY2</accession>
<reference evidence="1" key="5">
    <citation type="journal article" date="2021" name="G3 (Bethesda)">
        <title>Aegilops tauschii genome assembly Aet v5.0 features greater sequence contiguity and improved annotation.</title>
        <authorList>
            <person name="Wang L."/>
            <person name="Zhu T."/>
            <person name="Rodriguez J.C."/>
            <person name="Deal K.R."/>
            <person name="Dubcovsky J."/>
            <person name="McGuire P.E."/>
            <person name="Lux T."/>
            <person name="Spannagl M."/>
            <person name="Mayer K.F.X."/>
            <person name="Baldrich P."/>
            <person name="Meyers B.C."/>
            <person name="Huo N."/>
            <person name="Gu Y.Q."/>
            <person name="Zhou H."/>
            <person name="Devos K.M."/>
            <person name="Bennetzen J.L."/>
            <person name="Unver T."/>
            <person name="Budak H."/>
            <person name="Gulick P.J."/>
            <person name="Galiba G."/>
            <person name="Kalapos B."/>
            <person name="Nelson D.R."/>
            <person name="Li P."/>
            <person name="You F.M."/>
            <person name="Luo M.C."/>
            <person name="Dvorak J."/>
        </authorList>
    </citation>
    <scope>NUCLEOTIDE SEQUENCE [LARGE SCALE GENOMIC DNA]</scope>
    <source>
        <strain evidence="1">cv. AL8/78</strain>
    </source>
</reference>
<dbReference type="EnsemblPlants" id="AET1Gv20058000.1">
    <property type="protein sequence ID" value="AET1Gv20058000.1"/>
    <property type="gene ID" value="AET1Gv20058000"/>
</dbReference>
<keyword evidence="2" id="KW-1185">Reference proteome</keyword>
<protein>
    <submittedName>
        <fullName evidence="1">Uncharacterized protein</fullName>
    </submittedName>
</protein>